<proteinExistence type="predicted"/>
<evidence type="ECO:0000313" key="1">
    <source>
        <dbReference type="EMBL" id="OYR56640.1"/>
    </source>
</evidence>
<name>A0A256IJC4_9EURY</name>
<reference evidence="1 2" key="1">
    <citation type="journal article" date="2014" name="Front. Microbiol.">
        <title>Population and genomic analysis of the genus Halorubrum.</title>
        <authorList>
            <person name="Fullmer M.S."/>
            <person name="Soucy S.M."/>
            <person name="Swithers K.S."/>
            <person name="Makkay A.M."/>
            <person name="Wheeler R."/>
            <person name="Ventosa A."/>
            <person name="Gogarten J.P."/>
            <person name="Papke R.T."/>
        </authorList>
    </citation>
    <scope>NUCLEOTIDE SEQUENCE [LARGE SCALE GENOMIC DNA]</scope>
    <source>
        <strain evidence="1 2">Cb34</strain>
    </source>
</reference>
<protein>
    <submittedName>
        <fullName evidence="1">Uncharacterized protein</fullName>
    </submittedName>
</protein>
<gene>
    <name evidence="1" type="ORF">DJ70_07960</name>
</gene>
<comment type="caution">
    <text evidence="1">The sequence shown here is derived from an EMBL/GenBank/DDBJ whole genome shotgun (WGS) entry which is preliminary data.</text>
</comment>
<dbReference type="Proteomes" id="UP000216308">
    <property type="component" value="Unassembled WGS sequence"/>
</dbReference>
<keyword evidence="2" id="KW-1185">Reference proteome</keyword>
<dbReference type="EMBL" id="NHPJ01000081">
    <property type="protein sequence ID" value="OYR56640.1"/>
    <property type="molecule type" value="Genomic_DNA"/>
</dbReference>
<organism evidence="1 2">
    <name type="scientific">Halorubrum halodurans</name>
    <dbReference type="NCBI Taxonomy" id="1383851"/>
    <lineage>
        <taxon>Archaea</taxon>
        <taxon>Methanobacteriati</taxon>
        <taxon>Methanobacteriota</taxon>
        <taxon>Stenosarchaea group</taxon>
        <taxon>Halobacteria</taxon>
        <taxon>Halobacteriales</taxon>
        <taxon>Haloferacaceae</taxon>
        <taxon>Halorubrum</taxon>
    </lineage>
</organism>
<accession>A0A256IJC4</accession>
<dbReference type="AlphaFoldDB" id="A0A256IJC4"/>
<sequence length="507" mass="59462">MLNATNILTLLDAFTAPQIIGELVRQANHAAFNFTQENRLDYTAFVYPALLIQRLYKEDDLSSNQIEHDPGERDELEDRVTDVLNKGITLIGTLDQVKQEFRVPVEITPRHGDWTSFLGNYAFLKSEYWFCMQRCMQSTIGGWGDIREDFLETREAIRKFDRPDQDGIDTPYDFGDFWFDLITSLGFATSLDPDAQKIFSTNFPSTVTIFDIRALFDRIEEEPRVRRQLRAGGEHDLRSAAMREHTFDECGEDVFGDEWPIVKDKILMSPDNTDAHPLFFKITGTEEIQLQPGRPTRERTITRVLYPDQLAFILQFQLFPLLHNRSPDPERRLIDRINGEERAPEFEQKVHEYLRGNDIESYHSCTLPGPNDREIDVLFVRDEVVYYGEVKFFLPELELQSQNGIQNIDEEYDDEIFNDGIPYPEKVSDWQSLEPGDRFHHSGQEPYGEIPDIWSEYDTQMLVISNFTPSYIEKHGVRFITDLELRQWIDKDRDVFYPKYHFEHDHK</sequence>
<evidence type="ECO:0000313" key="2">
    <source>
        <dbReference type="Proteomes" id="UP000216308"/>
    </source>
</evidence>